<dbReference type="Proteomes" id="UP001299265">
    <property type="component" value="Unassembled WGS sequence"/>
</dbReference>
<keyword evidence="7 8" id="KW-0472">Membrane</keyword>
<gene>
    <name evidence="9" type="ORF">LQE92_12130</name>
</gene>
<proteinExistence type="predicted"/>
<accession>A0AAP2W8C9</accession>
<protein>
    <submittedName>
        <fullName evidence="9">ABC transporter permease</fullName>
    </submittedName>
</protein>
<dbReference type="PANTHER" id="PTHR32196">
    <property type="entry name" value="ABC TRANSPORTER PERMEASE PROTEIN YPHD-RELATED-RELATED"/>
    <property type="match status" value="1"/>
</dbReference>
<keyword evidence="2" id="KW-0813">Transport</keyword>
<evidence type="ECO:0000256" key="4">
    <source>
        <dbReference type="ARBA" id="ARBA00022519"/>
    </source>
</evidence>
<comment type="subcellular location">
    <subcellularLocation>
        <location evidence="1">Cell membrane</location>
        <topology evidence="1">Multi-pass membrane protein</topology>
    </subcellularLocation>
</comment>
<evidence type="ECO:0000256" key="3">
    <source>
        <dbReference type="ARBA" id="ARBA00022475"/>
    </source>
</evidence>
<dbReference type="PANTHER" id="PTHR32196:SF21">
    <property type="entry name" value="ABC TRANSPORTER PERMEASE PROTEIN YPHD-RELATED"/>
    <property type="match status" value="1"/>
</dbReference>
<feature type="transmembrane region" description="Helical" evidence="8">
    <location>
        <begin position="12"/>
        <end position="32"/>
    </location>
</feature>
<feature type="transmembrane region" description="Helical" evidence="8">
    <location>
        <begin position="52"/>
        <end position="85"/>
    </location>
</feature>
<dbReference type="CDD" id="cd06579">
    <property type="entry name" value="TM_PBP1_transp_AraH_like"/>
    <property type="match status" value="1"/>
</dbReference>
<evidence type="ECO:0000256" key="5">
    <source>
        <dbReference type="ARBA" id="ARBA00022692"/>
    </source>
</evidence>
<sequence>MKKRKTEQNHDLLYRYGAAIALALFTVFNCIFTRNFVSVTTFWNLLVQSTTILMLAMGMTLVIATGGIDISVGSTMALSAIVLALCVSKGHIAAGVILAVLLAAAGGLFAGTLVARFRILPMVATLSLQYMLRGIAKVVVDGYRISCMNDAFTGFARIRIGGVVPIQVLIIVLTVAVMYIVVNRMSFGAKLEAYGNNPAAARISGINTMALCTFCFVLCSIFASFAGILETARVTSCDPATMGYQLETDAIAAVVVGGTPVTGGKPNILGTFCGAVLLQMVTIMVNMHNITYSYSLMIKTVIIVAAVYLHRRGHR</sequence>
<feature type="transmembrane region" description="Helical" evidence="8">
    <location>
        <begin position="291"/>
        <end position="309"/>
    </location>
</feature>
<comment type="caution">
    <text evidence="9">The sequence shown here is derived from an EMBL/GenBank/DDBJ whole genome shotgun (WGS) entry which is preliminary data.</text>
</comment>
<keyword evidence="10" id="KW-1185">Reference proteome</keyword>
<keyword evidence="6 8" id="KW-1133">Transmembrane helix</keyword>
<reference evidence="9 10" key="1">
    <citation type="submission" date="2021-11" db="EMBL/GenBank/DDBJ databases">
        <title>Lacrimispora sp. nov. NSJ-141 isolated from human feces.</title>
        <authorList>
            <person name="Abdugheni R."/>
        </authorList>
    </citation>
    <scope>NUCLEOTIDE SEQUENCE [LARGE SCALE GENOMIC DNA]</scope>
    <source>
        <strain evidence="9 10">NSJ-141</strain>
    </source>
</reference>
<evidence type="ECO:0000256" key="8">
    <source>
        <dbReference type="SAM" id="Phobius"/>
    </source>
</evidence>
<evidence type="ECO:0000256" key="1">
    <source>
        <dbReference type="ARBA" id="ARBA00004651"/>
    </source>
</evidence>
<name>A0AAP2W8C9_9FIRM</name>
<evidence type="ECO:0000313" key="10">
    <source>
        <dbReference type="Proteomes" id="UP001299265"/>
    </source>
</evidence>
<organism evidence="9 10">
    <name type="scientific">Lientehia hominis</name>
    <dbReference type="NCBI Taxonomy" id="2897778"/>
    <lineage>
        <taxon>Bacteria</taxon>
        <taxon>Bacillati</taxon>
        <taxon>Bacillota</taxon>
        <taxon>Clostridia</taxon>
        <taxon>Lachnospirales</taxon>
        <taxon>Lachnospiraceae</taxon>
        <taxon>Lientehia</taxon>
    </lineage>
</organism>
<keyword evidence="3" id="KW-1003">Cell membrane</keyword>
<dbReference type="InterPro" id="IPR001851">
    <property type="entry name" value="ABC_transp_permease"/>
</dbReference>
<keyword evidence="5 8" id="KW-0812">Transmembrane</keyword>
<evidence type="ECO:0000256" key="6">
    <source>
        <dbReference type="ARBA" id="ARBA00022989"/>
    </source>
</evidence>
<dbReference type="EMBL" id="JAJNOR010000007">
    <property type="protein sequence ID" value="MCD2493363.1"/>
    <property type="molecule type" value="Genomic_DNA"/>
</dbReference>
<evidence type="ECO:0000256" key="7">
    <source>
        <dbReference type="ARBA" id="ARBA00023136"/>
    </source>
</evidence>
<dbReference type="GO" id="GO:0022857">
    <property type="term" value="F:transmembrane transporter activity"/>
    <property type="evidence" value="ECO:0007669"/>
    <property type="project" value="InterPro"/>
</dbReference>
<feature type="transmembrane region" description="Helical" evidence="8">
    <location>
        <begin position="92"/>
        <end position="113"/>
    </location>
</feature>
<dbReference type="RefSeq" id="WP_231063219.1">
    <property type="nucleotide sequence ID" value="NZ_JAJNOR010000007.1"/>
</dbReference>
<dbReference type="AlphaFoldDB" id="A0AAP2W8C9"/>
<feature type="transmembrane region" description="Helical" evidence="8">
    <location>
        <begin position="202"/>
        <end position="226"/>
    </location>
</feature>
<evidence type="ECO:0000313" key="9">
    <source>
        <dbReference type="EMBL" id="MCD2493363.1"/>
    </source>
</evidence>
<dbReference type="Pfam" id="PF02653">
    <property type="entry name" value="BPD_transp_2"/>
    <property type="match status" value="1"/>
</dbReference>
<keyword evidence="4" id="KW-0997">Cell inner membrane</keyword>
<evidence type="ECO:0000256" key="2">
    <source>
        <dbReference type="ARBA" id="ARBA00022448"/>
    </source>
</evidence>
<dbReference type="GO" id="GO:0005886">
    <property type="term" value="C:plasma membrane"/>
    <property type="evidence" value="ECO:0007669"/>
    <property type="project" value="UniProtKB-SubCell"/>
</dbReference>
<feature type="transmembrane region" description="Helical" evidence="8">
    <location>
        <begin position="160"/>
        <end position="182"/>
    </location>
</feature>